<evidence type="ECO:0000256" key="1">
    <source>
        <dbReference type="SAM" id="MobiDB-lite"/>
    </source>
</evidence>
<feature type="compositionally biased region" description="Low complexity" evidence="1">
    <location>
        <begin position="28"/>
        <end position="41"/>
    </location>
</feature>
<dbReference type="Proteomes" id="UP000469185">
    <property type="component" value="Unassembled WGS sequence"/>
</dbReference>
<comment type="caution">
    <text evidence="3">The sequence shown here is derived from an EMBL/GenBank/DDBJ whole genome shotgun (WGS) entry which is preliminary data.</text>
</comment>
<organism evidence="3 4">
    <name type="scientific">Phytoactinopolyspora alkaliphila</name>
    <dbReference type="NCBI Taxonomy" id="1783498"/>
    <lineage>
        <taxon>Bacteria</taxon>
        <taxon>Bacillati</taxon>
        <taxon>Actinomycetota</taxon>
        <taxon>Actinomycetes</taxon>
        <taxon>Jiangellales</taxon>
        <taxon>Jiangellaceae</taxon>
        <taxon>Phytoactinopolyspora</taxon>
    </lineage>
</organism>
<keyword evidence="2" id="KW-0472">Membrane</keyword>
<feature type="transmembrane region" description="Helical" evidence="2">
    <location>
        <begin position="58"/>
        <end position="78"/>
    </location>
</feature>
<sequence length="119" mass="12944">MFHVSSRWRGRHALLDERRPRREHSRGVRAGAAAGNIAQGAPYGDRPALGTLMGPYSLLWGAAVVAVFATLGAVFSALRSPPERGNRAARTARRRSMPVLHAPAGRRRVESATRSAVFF</sequence>
<dbReference type="AlphaFoldDB" id="A0A6N9YQN6"/>
<keyword evidence="4" id="KW-1185">Reference proteome</keyword>
<keyword evidence="2" id="KW-1133">Transmembrane helix</keyword>
<evidence type="ECO:0000313" key="4">
    <source>
        <dbReference type="Proteomes" id="UP000469185"/>
    </source>
</evidence>
<reference evidence="3 4" key="1">
    <citation type="submission" date="2020-02" db="EMBL/GenBank/DDBJ databases">
        <authorList>
            <person name="Li X.-J."/>
            <person name="Feng X.-M."/>
        </authorList>
    </citation>
    <scope>NUCLEOTIDE SEQUENCE [LARGE SCALE GENOMIC DNA]</scope>
    <source>
        <strain evidence="3 4">CGMCC 4.7225</strain>
    </source>
</reference>
<feature type="region of interest" description="Disordered" evidence="1">
    <location>
        <begin position="15"/>
        <end position="42"/>
    </location>
</feature>
<proteinExistence type="predicted"/>
<evidence type="ECO:0000313" key="3">
    <source>
        <dbReference type="EMBL" id="NED97257.1"/>
    </source>
</evidence>
<accession>A0A6N9YQN6</accession>
<evidence type="ECO:0000256" key="2">
    <source>
        <dbReference type="SAM" id="Phobius"/>
    </source>
</evidence>
<name>A0A6N9YQN6_9ACTN</name>
<protein>
    <submittedName>
        <fullName evidence="3">Cytochrome d ubiquinol oxidase subunit II</fullName>
    </submittedName>
</protein>
<dbReference type="EMBL" id="JAAGOB010000010">
    <property type="protein sequence ID" value="NED97257.1"/>
    <property type="molecule type" value="Genomic_DNA"/>
</dbReference>
<gene>
    <name evidence="3" type="ORF">G1H11_18315</name>
</gene>
<keyword evidence="2" id="KW-0812">Transmembrane</keyword>